<reference evidence="2" key="1">
    <citation type="submission" date="2022-11" db="EMBL/GenBank/DDBJ databases">
        <title>Draft genome sequence of Hoeflea poritis E7-10 and Hoeflea prorocentri PM5-8, separated from scleractinian coral Porites lutea and marine dinoflagellate.</title>
        <authorList>
            <person name="Zhang G."/>
            <person name="Wei Q."/>
            <person name="Cai L."/>
        </authorList>
    </citation>
    <scope>NUCLEOTIDE SEQUENCE</scope>
    <source>
        <strain evidence="2">PM5-8</strain>
    </source>
</reference>
<evidence type="ECO:0000313" key="3">
    <source>
        <dbReference type="Proteomes" id="UP001151234"/>
    </source>
</evidence>
<dbReference type="AlphaFoldDB" id="A0A9X3UK01"/>
<evidence type="ECO:0000313" key="2">
    <source>
        <dbReference type="EMBL" id="MDA5400542.1"/>
    </source>
</evidence>
<dbReference type="Pfam" id="PF14588">
    <property type="entry name" value="YjgF_endoribonc"/>
    <property type="match status" value="1"/>
</dbReference>
<gene>
    <name evidence="2" type="ORF">OQ273_18350</name>
</gene>
<comment type="caution">
    <text evidence="2">The sequence shown here is derived from an EMBL/GenBank/DDBJ whole genome shotgun (WGS) entry which is preliminary data.</text>
</comment>
<dbReference type="CDD" id="cd02199">
    <property type="entry name" value="YjgF_YER057c_UK114_like_1"/>
    <property type="match status" value="1"/>
</dbReference>
<keyword evidence="3" id="KW-1185">Reference proteome</keyword>
<dbReference type="Proteomes" id="UP001151234">
    <property type="component" value="Unassembled WGS sequence"/>
</dbReference>
<dbReference type="RefSeq" id="WP_267992185.1">
    <property type="nucleotide sequence ID" value="NZ_JAPJZI010000001.1"/>
</dbReference>
<dbReference type="InterPro" id="IPR035959">
    <property type="entry name" value="RutC-like_sf"/>
</dbReference>
<dbReference type="InterPro" id="IPR013813">
    <property type="entry name" value="Endoribo_LPSP/chorism_mut-like"/>
</dbReference>
<dbReference type="Gene3D" id="3.30.1330.40">
    <property type="entry name" value="RutC-like"/>
    <property type="match status" value="1"/>
</dbReference>
<organism evidence="2 3">
    <name type="scientific">Hoeflea prorocentri</name>
    <dbReference type="NCBI Taxonomy" id="1922333"/>
    <lineage>
        <taxon>Bacteria</taxon>
        <taxon>Pseudomonadati</taxon>
        <taxon>Pseudomonadota</taxon>
        <taxon>Alphaproteobacteria</taxon>
        <taxon>Hyphomicrobiales</taxon>
        <taxon>Rhizobiaceae</taxon>
        <taxon>Hoeflea</taxon>
    </lineage>
</organism>
<dbReference type="PANTHER" id="PTHR43760">
    <property type="entry name" value="ENDORIBONUCLEASE-RELATED"/>
    <property type="match status" value="1"/>
</dbReference>
<feature type="domain" description="Endoribonuclease L-PSP/chorismate mutase-like" evidence="1">
    <location>
        <begin position="58"/>
        <end position="148"/>
    </location>
</feature>
<dbReference type="EMBL" id="JAPJZI010000001">
    <property type="protein sequence ID" value="MDA5400542.1"/>
    <property type="molecule type" value="Genomic_DNA"/>
</dbReference>
<name>A0A9X3UK01_9HYPH</name>
<evidence type="ECO:0000259" key="1">
    <source>
        <dbReference type="Pfam" id="PF14588"/>
    </source>
</evidence>
<sequence>MSDAEQRLKALDITLPAPLKLPPGMVLPFPWVNVRGDRAFISGHGPQETDGAPAGPFGALGESVSVEEGYASARKVGLSMLGSLQRELGSLNRITGWCHVHGMINCNSGFSDTPSVLNGFTDLIIEVFGEEIGRHSRTAVGVAGLPINFPVEVEAEVMVSPA</sequence>
<protein>
    <submittedName>
        <fullName evidence="2">RidA family protein</fullName>
    </submittedName>
</protein>
<dbReference type="SUPFAM" id="SSF55298">
    <property type="entry name" value="YjgF-like"/>
    <property type="match status" value="1"/>
</dbReference>
<dbReference type="PANTHER" id="PTHR43760:SF1">
    <property type="entry name" value="ENDORIBONUCLEASE L-PSP_CHORISMATE MUTASE-LIKE DOMAIN-CONTAINING PROTEIN"/>
    <property type="match status" value="1"/>
</dbReference>
<accession>A0A9X3UK01</accession>
<proteinExistence type="predicted"/>